<dbReference type="OrthoDB" id="10070917at2759"/>
<dbReference type="PANTHER" id="PTHR46959:SF2">
    <property type="entry name" value="SULFOQUINOVOSIDASE"/>
    <property type="match status" value="1"/>
</dbReference>
<dbReference type="Gene3D" id="3.20.20.80">
    <property type="entry name" value="Glycosidases"/>
    <property type="match status" value="1"/>
</dbReference>
<protein>
    <submittedName>
        <fullName evidence="5">Alpha-glucosidase</fullName>
    </submittedName>
</protein>
<dbReference type="CDD" id="cd14752">
    <property type="entry name" value="GH31_N"/>
    <property type="match status" value="1"/>
</dbReference>
<dbReference type="RefSeq" id="XP_018142448.1">
    <property type="nucleotide sequence ID" value="XM_018285351.1"/>
</dbReference>
<dbReference type="GO" id="GO:0005975">
    <property type="term" value="P:carbohydrate metabolic process"/>
    <property type="evidence" value="ECO:0007669"/>
    <property type="project" value="InterPro"/>
</dbReference>
<dbReference type="InterPro" id="IPR011013">
    <property type="entry name" value="Gal_mutarotase_sf_dom"/>
</dbReference>
<reference evidence="5 6" key="1">
    <citation type="journal article" date="2016" name="PLoS Pathog.">
        <title>Biosynthesis of antibiotic leucinostatins in bio-control fungus Purpureocillium lilacinum and their inhibition on phytophthora revealed by genome mining.</title>
        <authorList>
            <person name="Wang G."/>
            <person name="Liu Z."/>
            <person name="Lin R."/>
            <person name="Li E."/>
            <person name="Mao Z."/>
            <person name="Ling J."/>
            <person name="Yang Y."/>
            <person name="Yin W.B."/>
            <person name="Xie B."/>
        </authorList>
    </citation>
    <scope>NUCLEOTIDE SEQUENCE [LARGE SCALE GENOMIC DNA]</scope>
    <source>
        <strain evidence="5">170</strain>
    </source>
</reference>
<evidence type="ECO:0000259" key="3">
    <source>
        <dbReference type="Pfam" id="PF01055"/>
    </source>
</evidence>
<feature type="domain" description="Glycosyl hydrolase family 31 C-terminal" evidence="4">
    <location>
        <begin position="670"/>
        <end position="751"/>
    </location>
</feature>
<dbReference type="SUPFAM" id="SSF51011">
    <property type="entry name" value="Glycosyl hydrolase domain"/>
    <property type="match status" value="1"/>
</dbReference>
<evidence type="ECO:0000256" key="1">
    <source>
        <dbReference type="ARBA" id="ARBA00007806"/>
    </source>
</evidence>
<dbReference type="SUPFAM" id="SSF51445">
    <property type="entry name" value="(Trans)glycosidases"/>
    <property type="match status" value="1"/>
</dbReference>
<comment type="similarity">
    <text evidence="1 2">Belongs to the glycosyl hydrolase 31 family.</text>
</comment>
<keyword evidence="6" id="KW-1185">Reference proteome</keyword>
<accession>A0A179FHW1</accession>
<organism evidence="5 6">
    <name type="scientific">Pochonia chlamydosporia 170</name>
    <dbReference type="NCBI Taxonomy" id="1380566"/>
    <lineage>
        <taxon>Eukaryota</taxon>
        <taxon>Fungi</taxon>
        <taxon>Dikarya</taxon>
        <taxon>Ascomycota</taxon>
        <taxon>Pezizomycotina</taxon>
        <taxon>Sordariomycetes</taxon>
        <taxon>Hypocreomycetidae</taxon>
        <taxon>Hypocreales</taxon>
        <taxon>Clavicipitaceae</taxon>
        <taxon>Pochonia</taxon>
    </lineage>
</organism>
<gene>
    <name evidence="5" type="ORF">VFPPC_06301</name>
</gene>
<dbReference type="InterPro" id="IPR048395">
    <property type="entry name" value="Glyco_hydro_31_C"/>
</dbReference>
<dbReference type="Pfam" id="PF21365">
    <property type="entry name" value="Glyco_hydro_31_3rd"/>
    <property type="match status" value="1"/>
</dbReference>
<dbReference type="Proteomes" id="UP000078397">
    <property type="component" value="Unassembled WGS sequence"/>
</dbReference>
<evidence type="ECO:0000259" key="4">
    <source>
        <dbReference type="Pfam" id="PF21365"/>
    </source>
</evidence>
<keyword evidence="2" id="KW-0378">Hydrolase</keyword>
<dbReference type="PANTHER" id="PTHR46959">
    <property type="entry name" value="SULFOQUINOVOSIDASE"/>
    <property type="match status" value="1"/>
</dbReference>
<dbReference type="GO" id="GO:0004553">
    <property type="term" value="F:hydrolase activity, hydrolyzing O-glycosyl compounds"/>
    <property type="evidence" value="ECO:0007669"/>
    <property type="project" value="InterPro"/>
</dbReference>
<dbReference type="Gene3D" id="2.60.40.1180">
    <property type="entry name" value="Golgi alpha-mannosidase II"/>
    <property type="match status" value="1"/>
</dbReference>
<dbReference type="Pfam" id="PF01055">
    <property type="entry name" value="Glyco_hydro_31_2nd"/>
    <property type="match status" value="1"/>
</dbReference>
<evidence type="ECO:0000313" key="5">
    <source>
        <dbReference type="EMBL" id="OAQ65134.1"/>
    </source>
</evidence>
<dbReference type="Gene3D" id="2.60.40.1760">
    <property type="entry name" value="glycosyl hydrolase (family 31)"/>
    <property type="match status" value="1"/>
</dbReference>
<feature type="domain" description="Glycoside hydrolase family 31 TIM barrel" evidence="3">
    <location>
        <begin position="319"/>
        <end position="628"/>
    </location>
</feature>
<proteinExistence type="inferred from homology"/>
<dbReference type="SUPFAM" id="SSF74650">
    <property type="entry name" value="Galactose mutarotase-like"/>
    <property type="match status" value="1"/>
</dbReference>
<keyword evidence="2" id="KW-0326">Glycosidase</keyword>
<dbReference type="InterPro" id="IPR052990">
    <property type="entry name" value="Sulfoquinovosidase_GH31"/>
</dbReference>
<dbReference type="GeneID" id="28849345"/>
<dbReference type="EMBL" id="LSBJ02000005">
    <property type="protein sequence ID" value="OAQ65134.1"/>
    <property type="molecule type" value="Genomic_DNA"/>
</dbReference>
<sequence length="781" mass="85868">MKFRRYLEVAAVVLYYGTACLAVSSSDSSKWGLGNGYQLAWSGSSSQIVIVRNGTEIWSTAPRQNFLSASSGHDTIVGEGGNFKITPSNQPSCRDMNVTKLEYQYWDNSLICHSVAVKGTLGNCGASIDGSIGGSFSANFWVPKDLPNRVAFQIDVTSENGSKNELTRVVVTFKSSADEDFYGLGAQASFASLKNQSIPIFSREQGMGRGDEPNTMIQNLVGFFAGGDKFTTYTALPQYISTKANAFYLSKNATNYANFDFTHPDRVSVKYDGLSVSGQLLQGESMLDVIGAVADYTGKMRPLPKWVDDGAVIGIQGGETKVEKVVKEARGADCPVVGVWLQDWTGTRLQSTPTGINISRLWWNWESDTQLYPDWPKFVQRLQDQYSLRTLSYINPFVADVSSKPDGYRRNLFEEAGRGKYMILNKTTGATSVVASGPGIEAGILDLTNDKARSWFSSILATQVWNANISGYMCDFGEYTPVTSDTGLSNWSSSARAYHNVYPRQWADLQQDFIRGLSSSRADDAVIFHRSVSMGSITSMNLFWAGDQGISWDRNDGIKSVVTILGHMGISGYAHSHSDIGGYTSTFVIPNAQNPQGAIGRTEELLGRWGELGAVSSAVFRTHEGNIPQINAQSYTNSSTLRWFSYNARLFKALAPYRRYVLDNESAVKGWPLLRLPVLLHPDDRRARQIGYESFYLGSSLYVAPVVDAGVSKLQVYLPGSSSTSYTHVWSDATYRGGSTVTVEAPFGKPAIFLVNHTTRPELNSLMDFVREERNTTITIG</sequence>
<dbReference type="InterPro" id="IPR000322">
    <property type="entry name" value="Glyco_hydro_31_TIM"/>
</dbReference>
<dbReference type="AlphaFoldDB" id="A0A179FHW1"/>
<evidence type="ECO:0000256" key="2">
    <source>
        <dbReference type="RuleBase" id="RU361185"/>
    </source>
</evidence>
<name>A0A179FHW1_METCM</name>
<comment type="caution">
    <text evidence="5">The sequence shown here is derived from an EMBL/GenBank/DDBJ whole genome shotgun (WGS) entry which is preliminary data.</text>
</comment>
<dbReference type="InterPro" id="IPR017853">
    <property type="entry name" value="GH"/>
</dbReference>
<dbReference type="GO" id="GO:0030246">
    <property type="term" value="F:carbohydrate binding"/>
    <property type="evidence" value="ECO:0007669"/>
    <property type="project" value="InterPro"/>
</dbReference>
<evidence type="ECO:0000313" key="6">
    <source>
        <dbReference type="Proteomes" id="UP000078397"/>
    </source>
</evidence>
<dbReference type="InterPro" id="IPR013780">
    <property type="entry name" value="Glyco_hydro_b"/>
</dbReference>
<dbReference type="STRING" id="1380566.A0A179FHW1"/>
<dbReference type="KEGG" id="pchm:VFPPC_06301"/>